<keyword evidence="3" id="KW-1185">Reference proteome</keyword>
<dbReference type="PANTHER" id="PTHR38166:SF1">
    <property type="entry name" value="C2H2-TYPE DOMAIN-CONTAINING PROTEIN"/>
    <property type="match status" value="1"/>
</dbReference>
<dbReference type="EMBL" id="DS022253">
    <property type="protein sequence ID" value="EWG50037.1"/>
    <property type="molecule type" value="Genomic_DNA"/>
</dbReference>
<feature type="compositionally biased region" description="Polar residues" evidence="1">
    <location>
        <begin position="722"/>
        <end position="751"/>
    </location>
</feature>
<evidence type="ECO:0008006" key="4">
    <source>
        <dbReference type="Google" id="ProtNLM"/>
    </source>
</evidence>
<dbReference type="PANTHER" id="PTHR38166">
    <property type="entry name" value="C2H2-TYPE DOMAIN-CONTAINING PROTEIN-RELATED"/>
    <property type="match status" value="1"/>
</dbReference>
<organism evidence="2 3">
    <name type="scientific">Gibberella moniliformis (strain M3125 / FGSC 7600)</name>
    <name type="common">Maize ear and stalk rot fungus</name>
    <name type="synonym">Fusarium verticillioides</name>
    <dbReference type="NCBI Taxonomy" id="334819"/>
    <lineage>
        <taxon>Eukaryota</taxon>
        <taxon>Fungi</taxon>
        <taxon>Dikarya</taxon>
        <taxon>Ascomycota</taxon>
        <taxon>Pezizomycotina</taxon>
        <taxon>Sordariomycetes</taxon>
        <taxon>Hypocreomycetidae</taxon>
        <taxon>Hypocreales</taxon>
        <taxon>Nectriaceae</taxon>
        <taxon>Fusarium</taxon>
        <taxon>Fusarium fujikuroi species complex</taxon>
    </lineage>
</organism>
<feature type="compositionally biased region" description="Basic and acidic residues" evidence="1">
    <location>
        <begin position="478"/>
        <end position="490"/>
    </location>
</feature>
<sequence>MEHRPLPCHSPAIRRYLNEPACLYGRLRASNGSDRDQFYVDSHKSQIRAVQEDVSRREPSQASQASQFPFLCAFHFTGCDQEFANKRDWKNHVVSQHLKLDRVFWECTEGDCAHSKHLLDQCEFPQVNYPSDQNGFQLSLNGAAGCERFANKHDFRMHLLVHHQSAQSYKNESDIISLPNTDVQWLVDRSDSSIRMVCGLPQDLGCPMPQCASVRFTGPAAWDQRLNHAAEHFLANPQCLDVFGGENDAELVQWASSDRVGICQKVPNACLQKHDCNKSVADSGYSSMPGMHRQPNMSQHGDASPVVPRKIPEWTNDAMVRYRPLEEDMYSGATTRGIGDWVQDHQYSTPLMDEETISSVYQSFKEFFSQDESTGNHHTLDASQDLDSGDESDGTPDGGSESVAVEQWFHGWLRQWLAPLTQERPNGIGGRQSTTSQSQNSTSTSSSSSSTQRKKGASQPRRVPKRKRANDDDDEGNEERPKSQRTDGGPEVRMLSCPYFKRNPRKYGQPKWKSCAYPGYDSMHRLKEHIQRRYALPEYQCRRCHVDLETSEALETHSQQLQACTPCIGAQDGLSQDQLKRMKSKKGTGKNKSNGDRWNDLYSIIFPYDQQTPGPYLDDTGQDESAREFNLCHEFGRFLERELPPLVGRRLSAVGCPLPETIKDDIEQYVKGLVPQLQGSFLEEMGFLASGQLDVASTTNDGDSFVESTTTRRTSEDSATTVQQDSASGYPTTTLPKGSTSRESMSMFPTSHDSKELARMPQFGYDTAGSTMFRDGSFSAQGMMLPASHMMPPYFPPTNQDWQTVYSLLGYNPFGV</sequence>
<evidence type="ECO:0000313" key="2">
    <source>
        <dbReference type="EMBL" id="EWG50037.1"/>
    </source>
</evidence>
<feature type="region of interest" description="Disordered" evidence="1">
    <location>
        <begin position="698"/>
        <end position="753"/>
    </location>
</feature>
<feature type="compositionally biased region" description="Low complexity" evidence="1">
    <location>
        <begin position="707"/>
        <end position="721"/>
    </location>
</feature>
<dbReference type="VEuPathDB" id="FungiDB:FVEG_09372"/>
<dbReference type="HOGENOM" id="CLU_018399_0_0_1"/>
<proteinExistence type="predicted"/>
<dbReference type="OrthoDB" id="4161727at2759"/>
<accession>W7N026</accession>
<dbReference type="Proteomes" id="UP000009096">
    <property type="component" value="Chromosome 5"/>
</dbReference>
<feature type="region of interest" description="Disordered" evidence="1">
    <location>
        <begin position="284"/>
        <end position="309"/>
    </location>
</feature>
<dbReference type="KEGG" id="fvr:FVEG_09372"/>
<dbReference type="AlphaFoldDB" id="W7N026"/>
<dbReference type="EMBL" id="CM000582">
    <property type="protein sequence ID" value="EWG50037.1"/>
    <property type="molecule type" value="Genomic_DNA"/>
</dbReference>
<feature type="region of interest" description="Disordered" evidence="1">
    <location>
        <begin position="370"/>
        <end position="401"/>
    </location>
</feature>
<evidence type="ECO:0000313" key="3">
    <source>
        <dbReference type="Proteomes" id="UP000009096"/>
    </source>
</evidence>
<dbReference type="eggNOG" id="ENOG502SAWK">
    <property type="taxonomic scope" value="Eukaryota"/>
</dbReference>
<protein>
    <recommendedName>
        <fullName evidence="4">C2H2-type domain-containing protein</fullName>
    </recommendedName>
</protein>
<feature type="region of interest" description="Disordered" evidence="1">
    <location>
        <begin position="423"/>
        <end position="495"/>
    </location>
</feature>
<reference evidence="2 3" key="1">
    <citation type="journal article" date="2010" name="Nature">
        <title>Comparative genomics reveals mobile pathogenicity chromosomes in Fusarium.</title>
        <authorList>
            <person name="Ma L.J."/>
            <person name="van der Does H.C."/>
            <person name="Borkovich K.A."/>
            <person name="Coleman J.J."/>
            <person name="Daboussi M.J."/>
            <person name="Di Pietro A."/>
            <person name="Dufresne M."/>
            <person name="Freitag M."/>
            <person name="Grabherr M."/>
            <person name="Henrissat B."/>
            <person name="Houterman P.M."/>
            <person name="Kang S."/>
            <person name="Shim W.B."/>
            <person name="Woloshuk C."/>
            <person name="Xie X."/>
            <person name="Xu J.R."/>
            <person name="Antoniw J."/>
            <person name="Baker S.E."/>
            <person name="Bluhm B.H."/>
            <person name="Breakspear A."/>
            <person name="Brown D.W."/>
            <person name="Butchko R.A."/>
            <person name="Chapman S."/>
            <person name="Coulson R."/>
            <person name="Coutinho P.M."/>
            <person name="Danchin E.G."/>
            <person name="Diener A."/>
            <person name="Gale L.R."/>
            <person name="Gardiner D.M."/>
            <person name="Goff S."/>
            <person name="Hammond-Kosack K.E."/>
            <person name="Hilburn K."/>
            <person name="Hua-Van A."/>
            <person name="Jonkers W."/>
            <person name="Kazan K."/>
            <person name="Kodira C.D."/>
            <person name="Koehrsen M."/>
            <person name="Kumar L."/>
            <person name="Lee Y.H."/>
            <person name="Li L."/>
            <person name="Manners J.M."/>
            <person name="Miranda-Saavedra D."/>
            <person name="Mukherjee M."/>
            <person name="Park G."/>
            <person name="Park J."/>
            <person name="Park S.Y."/>
            <person name="Proctor R.H."/>
            <person name="Regev A."/>
            <person name="Ruiz-Roldan M.C."/>
            <person name="Sain D."/>
            <person name="Sakthikumar S."/>
            <person name="Sykes S."/>
            <person name="Schwartz D.C."/>
            <person name="Turgeon B.G."/>
            <person name="Wapinski I."/>
            <person name="Yoder O."/>
            <person name="Young S."/>
            <person name="Zeng Q."/>
            <person name="Zhou S."/>
            <person name="Galagan J."/>
            <person name="Cuomo C.A."/>
            <person name="Kistler H.C."/>
            <person name="Rep M."/>
        </authorList>
    </citation>
    <scope>NUCLEOTIDE SEQUENCE [LARGE SCALE GENOMIC DNA]</scope>
    <source>
        <strain evidence="3">M3125 / FGSC 7600</strain>
    </source>
</reference>
<dbReference type="RefSeq" id="XP_018756228.1">
    <property type="nucleotide sequence ID" value="XM_018898360.1"/>
</dbReference>
<dbReference type="OMA" id="WFHGWLR"/>
<feature type="compositionally biased region" description="Low complexity" evidence="1">
    <location>
        <begin position="432"/>
        <end position="451"/>
    </location>
</feature>
<name>W7N026_GIBM7</name>
<gene>
    <name evidence="2" type="ORF">FVEG_09372</name>
</gene>
<feature type="compositionally biased region" description="Basic residues" evidence="1">
    <location>
        <begin position="452"/>
        <end position="468"/>
    </location>
</feature>
<evidence type="ECO:0000256" key="1">
    <source>
        <dbReference type="SAM" id="MobiDB-lite"/>
    </source>
</evidence>
<dbReference type="GeneID" id="30067031"/>